<evidence type="ECO:0000313" key="3">
    <source>
        <dbReference type="Proteomes" id="UP000067626"/>
    </source>
</evidence>
<name>A0A0K1EIE4_CHOCO</name>
<feature type="domain" description="DUF2169" evidence="1">
    <location>
        <begin position="26"/>
        <end position="310"/>
    </location>
</feature>
<evidence type="ECO:0000313" key="2">
    <source>
        <dbReference type="EMBL" id="AKT40625.1"/>
    </source>
</evidence>
<proteinExistence type="predicted"/>
<dbReference type="RefSeq" id="WP_050432534.1">
    <property type="nucleotide sequence ID" value="NZ_CP012159.1"/>
</dbReference>
<dbReference type="Pfam" id="PF09937">
    <property type="entry name" value="DUF2169"/>
    <property type="match status" value="1"/>
</dbReference>
<dbReference type="OrthoDB" id="236266at2"/>
<gene>
    <name evidence="2" type="ORF">CMC5_047810</name>
</gene>
<protein>
    <recommendedName>
        <fullName evidence="1">DUF2169 domain-containing protein</fullName>
    </recommendedName>
</protein>
<sequence length="329" mass="36531">MELQNHTPFPARLFRTAIDDDRIAASMVTKITYDLRGTELSPSEEQPWILSAEPWESEYGLIDTDQLFYRGGVDLFLFGHARPEKRDTKSFTLSVHVGTAWKREVAVFGVRVWRKGVGGLLPTAPLPIDTIPLTMGFAYGGKDAWDGLDIPYPMNPDGIGCYLWENSAEGKPLPNLEEPDQLITTWEDRPLPAGVGPLPPMSGIRLARLAGPAIKAHVAGKPNPMGEGDPIVFDATFFNAAHPRMIVPSIEPGTRIAISGVTGRGPLLVDLPDLRPRARVRFEDEVDERPLAIDQVGIEADKGRVFISYRFPFRYVVVPEQLREAHLFI</sequence>
<evidence type="ECO:0000259" key="1">
    <source>
        <dbReference type="Pfam" id="PF09937"/>
    </source>
</evidence>
<dbReference type="EMBL" id="CP012159">
    <property type="protein sequence ID" value="AKT40625.1"/>
    <property type="molecule type" value="Genomic_DNA"/>
</dbReference>
<organism evidence="2 3">
    <name type="scientific">Chondromyces crocatus</name>
    <dbReference type="NCBI Taxonomy" id="52"/>
    <lineage>
        <taxon>Bacteria</taxon>
        <taxon>Pseudomonadati</taxon>
        <taxon>Myxococcota</taxon>
        <taxon>Polyangia</taxon>
        <taxon>Polyangiales</taxon>
        <taxon>Polyangiaceae</taxon>
        <taxon>Chondromyces</taxon>
    </lineage>
</organism>
<accession>A0A0K1EIE4</accession>
<dbReference type="InterPro" id="IPR018683">
    <property type="entry name" value="DUF2169"/>
</dbReference>
<dbReference type="Proteomes" id="UP000067626">
    <property type="component" value="Chromosome"/>
</dbReference>
<dbReference type="STRING" id="52.CMC5_047810"/>
<keyword evidence="3" id="KW-1185">Reference proteome</keyword>
<dbReference type="AlphaFoldDB" id="A0A0K1EIE4"/>
<reference evidence="2 3" key="1">
    <citation type="submission" date="2015-07" db="EMBL/GenBank/DDBJ databases">
        <title>Genome analysis of myxobacterium Chondromyces crocatus Cm c5 reveals a high potential for natural compound synthesis and the genetic basis for the loss of fruiting body formation.</title>
        <authorList>
            <person name="Zaburannyi N."/>
            <person name="Bunk B."/>
            <person name="Maier J."/>
            <person name="Overmann J."/>
            <person name="Mueller R."/>
        </authorList>
    </citation>
    <scope>NUCLEOTIDE SEQUENCE [LARGE SCALE GENOMIC DNA]</scope>
    <source>
        <strain evidence="2 3">Cm c5</strain>
    </source>
</reference>
<dbReference type="KEGG" id="ccro:CMC5_047810"/>